<evidence type="ECO:0000313" key="1">
    <source>
        <dbReference type="EMBL" id="RIH90099.1"/>
    </source>
</evidence>
<dbReference type="OrthoDB" id="26060at2"/>
<dbReference type="AlphaFoldDB" id="A0A399F4C0"/>
<reference evidence="1 2" key="1">
    <citation type="submission" date="2018-08" db="EMBL/GenBank/DDBJ databases">
        <title>Meiothermus luteus KCTC 52599 genome sequencing project.</title>
        <authorList>
            <person name="Da Costa M.S."/>
            <person name="Albuquerque L."/>
            <person name="Raposo P."/>
            <person name="Froufe H.J.C."/>
            <person name="Barroso C.S."/>
            <person name="Egas C."/>
        </authorList>
    </citation>
    <scope>NUCLEOTIDE SEQUENCE [LARGE SCALE GENOMIC DNA]</scope>
    <source>
        <strain evidence="1 2">KCTC 52599</strain>
    </source>
</reference>
<dbReference type="EMBL" id="QWKZ01000001">
    <property type="protein sequence ID" value="RIH90099.1"/>
    <property type="molecule type" value="Genomic_DNA"/>
</dbReference>
<sequence>MKVVWRRRFPWHEQAWCDVDVYRLGLHVLVVLRDQNDHEGTSVTNALEIVARRVREQILAPEGLEGLEVHWVEWSRTDGVASVVSFADEECFEGPQWQYLHPAEFQKILAAFEAPDQLEAWIREGALDLKGWEESRGEPRSRGN</sequence>
<protein>
    <submittedName>
        <fullName evidence="1">Uncharacterized protein</fullName>
    </submittedName>
</protein>
<accession>A0A399F4C0</accession>
<gene>
    <name evidence="1" type="ORF">Mlute_00021</name>
</gene>
<comment type="caution">
    <text evidence="1">The sequence shown here is derived from an EMBL/GenBank/DDBJ whole genome shotgun (WGS) entry which is preliminary data.</text>
</comment>
<organism evidence="1 2">
    <name type="scientific">Meiothermus luteus</name>
    <dbReference type="NCBI Taxonomy" id="2026184"/>
    <lineage>
        <taxon>Bacteria</taxon>
        <taxon>Thermotogati</taxon>
        <taxon>Deinococcota</taxon>
        <taxon>Deinococci</taxon>
        <taxon>Thermales</taxon>
        <taxon>Thermaceae</taxon>
        <taxon>Meiothermus</taxon>
    </lineage>
</organism>
<dbReference type="RefSeq" id="WP_119358751.1">
    <property type="nucleotide sequence ID" value="NZ_QWKZ01000001.1"/>
</dbReference>
<keyword evidence="2" id="KW-1185">Reference proteome</keyword>
<dbReference type="Proteomes" id="UP000265800">
    <property type="component" value="Unassembled WGS sequence"/>
</dbReference>
<proteinExistence type="predicted"/>
<evidence type="ECO:0000313" key="2">
    <source>
        <dbReference type="Proteomes" id="UP000265800"/>
    </source>
</evidence>
<name>A0A399F4C0_9DEIN</name>